<evidence type="ECO:0000313" key="1">
    <source>
        <dbReference type="EMBL" id="GAM73790.1"/>
    </source>
</evidence>
<organism evidence="1 2">
    <name type="scientific">Vibrio ishigakensis</name>
    <dbReference type="NCBI Taxonomy" id="1481914"/>
    <lineage>
        <taxon>Bacteria</taxon>
        <taxon>Pseudomonadati</taxon>
        <taxon>Pseudomonadota</taxon>
        <taxon>Gammaproteobacteria</taxon>
        <taxon>Vibrionales</taxon>
        <taxon>Vibrionaceae</taxon>
        <taxon>Vibrio</taxon>
    </lineage>
</organism>
<comment type="caution">
    <text evidence="1">The sequence shown here is derived from an EMBL/GenBank/DDBJ whole genome shotgun (WGS) entry which is preliminary data.</text>
</comment>
<dbReference type="EMBL" id="BBSC01000002">
    <property type="protein sequence ID" value="GAM73790.1"/>
    <property type="molecule type" value="Genomic_DNA"/>
</dbReference>
<protein>
    <submittedName>
        <fullName evidence="1">Uncharacterized protein</fullName>
    </submittedName>
</protein>
<sequence>MLSISIVTYQNNINELKACLSSFIDSAWLIECASMKTLKNRC</sequence>
<reference evidence="1 2" key="2">
    <citation type="submission" date="2015-01" db="EMBL/GenBank/DDBJ databases">
        <authorList>
            <consortium name="NBRP consortium"/>
            <person name="Sawabe T."/>
            <person name="Meirelles P."/>
            <person name="Feng G."/>
            <person name="Sayaka M."/>
            <person name="Hattori M."/>
            <person name="Ohkuma M."/>
        </authorList>
    </citation>
    <scope>NUCLEOTIDE SEQUENCE [LARGE SCALE GENOMIC DNA]</scope>
    <source>
        <strain evidence="2">JCM 19241</strain>
    </source>
</reference>
<gene>
    <name evidence="1" type="ORF">JCM19241_4986</name>
</gene>
<proteinExistence type="predicted"/>
<accession>A0A0B8Q2Q3</accession>
<name>A0A0B8Q2Q3_9VIBR</name>
<evidence type="ECO:0000313" key="2">
    <source>
        <dbReference type="Proteomes" id="UP000031666"/>
    </source>
</evidence>
<dbReference type="AlphaFoldDB" id="A0A0B8Q2Q3"/>
<dbReference type="Proteomes" id="UP000031666">
    <property type="component" value="Unassembled WGS sequence"/>
</dbReference>
<reference evidence="1 2" key="1">
    <citation type="submission" date="2015-01" db="EMBL/GenBank/DDBJ databases">
        <title>Vibrio sp. C94 JCM 19241 whole genome shotgun sequence.</title>
        <authorList>
            <person name="Sawabe T."/>
            <person name="Meirelles P."/>
            <person name="Feng G."/>
            <person name="Sayaka M."/>
            <person name="Hattori M."/>
            <person name="Ohkuma M."/>
        </authorList>
    </citation>
    <scope>NUCLEOTIDE SEQUENCE [LARGE SCALE GENOMIC DNA]</scope>
    <source>
        <strain evidence="2">JCM 19241</strain>
    </source>
</reference>